<evidence type="ECO:0000256" key="2">
    <source>
        <dbReference type="ARBA" id="ARBA00022516"/>
    </source>
</evidence>
<gene>
    <name evidence="10" type="ORF">CALK_1420</name>
</gene>
<keyword evidence="5" id="KW-0809">Transit peptide</keyword>
<keyword evidence="4" id="KW-0276">Fatty acid metabolism</keyword>
<comment type="caution">
    <text evidence="10">The sequence shown here is derived from an EMBL/GenBank/DDBJ whole genome shotgun (WGS) entry which is preliminary data.</text>
</comment>
<keyword evidence="11" id="KW-1185">Reference proteome</keyword>
<evidence type="ECO:0000313" key="10">
    <source>
        <dbReference type="EMBL" id="ERP31755.1"/>
    </source>
</evidence>
<dbReference type="PANTHER" id="PTHR31727">
    <property type="entry name" value="OLEOYL-ACYL CARRIER PROTEIN THIOESTERASE 1, CHLOROPLASTIC"/>
    <property type="match status" value="1"/>
</dbReference>
<feature type="domain" description="Acyl-ACP thioesterase N-terminal hotdog" evidence="8">
    <location>
        <begin position="7"/>
        <end position="132"/>
    </location>
</feature>
<dbReference type="STRING" id="1313304.CALK_1420"/>
<dbReference type="InterPro" id="IPR029069">
    <property type="entry name" value="HotDog_dom_sf"/>
</dbReference>
<dbReference type="CDD" id="cd00586">
    <property type="entry name" value="4HBT"/>
    <property type="match status" value="1"/>
</dbReference>
<dbReference type="InterPro" id="IPR049427">
    <property type="entry name" value="Acyl-ACP_TE_C"/>
</dbReference>
<dbReference type="Pfam" id="PF20791">
    <property type="entry name" value="Acyl-ACP_TE_C"/>
    <property type="match status" value="1"/>
</dbReference>
<dbReference type="InterPro" id="IPR002864">
    <property type="entry name" value="Acyl-ACP_thioesterase_NHD"/>
</dbReference>
<dbReference type="Pfam" id="PF01643">
    <property type="entry name" value="Acyl-ACP_TE"/>
    <property type="match status" value="1"/>
</dbReference>
<evidence type="ECO:0000259" key="9">
    <source>
        <dbReference type="Pfam" id="PF20791"/>
    </source>
</evidence>
<dbReference type="eggNOG" id="COG3884">
    <property type="taxonomic scope" value="Bacteria"/>
</dbReference>
<dbReference type="InterPro" id="IPR045023">
    <property type="entry name" value="FATA/B"/>
</dbReference>
<dbReference type="GO" id="GO:0016297">
    <property type="term" value="F:fatty acyl-[ACP] hydrolase activity"/>
    <property type="evidence" value="ECO:0007669"/>
    <property type="project" value="InterPro"/>
</dbReference>
<organism evidence="10 11">
    <name type="scientific">Chitinivibrio alkaliphilus ACht1</name>
    <dbReference type="NCBI Taxonomy" id="1313304"/>
    <lineage>
        <taxon>Bacteria</taxon>
        <taxon>Pseudomonadati</taxon>
        <taxon>Fibrobacterota</taxon>
        <taxon>Chitinivibrionia</taxon>
        <taxon>Chitinivibrionales</taxon>
        <taxon>Chitinivibrionaceae</taxon>
        <taxon>Chitinivibrio</taxon>
    </lineage>
</organism>
<evidence type="ECO:0000256" key="7">
    <source>
        <dbReference type="ARBA" id="ARBA00023160"/>
    </source>
</evidence>
<feature type="domain" description="Acyl-ACP thioesterase-like C-terminal" evidence="9">
    <location>
        <begin position="167"/>
        <end position="252"/>
    </location>
</feature>
<dbReference type="PANTHER" id="PTHR31727:SF6">
    <property type="entry name" value="OLEOYL-ACYL CARRIER PROTEIN THIOESTERASE 1, CHLOROPLASTIC"/>
    <property type="match status" value="1"/>
</dbReference>
<dbReference type="Proteomes" id="UP000017148">
    <property type="component" value="Unassembled WGS sequence"/>
</dbReference>
<dbReference type="Gene3D" id="3.10.129.10">
    <property type="entry name" value="Hotdog Thioesterase"/>
    <property type="match status" value="1"/>
</dbReference>
<keyword evidence="6" id="KW-0443">Lipid metabolism</keyword>
<sequence>MKDDYSLYTEKITIGYSHCDHTGLAKLPVMGSFLQDIAMRHDMLLHREVLKIPRIKHLFALVRLNIFVLERPRWKDEITISTWLQPLEGENRFVYRNFTFADRRGKEIGLCTITAFPIDLKKRKAQELPDEIKTLPTREKTLSTGENSRIRRPQKITSQTAGTVLPGDIDMYEHVNNNRYLCWAIDHSPLEIQNRYFCYSGEIQFRMELKNGQEFLCKMEITELDAGLTAVHQIVRKEDNRECARILTRWKERTVF</sequence>
<evidence type="ECO:0000256" key="6">
    <source>
        <dbReference type="ARBA" id="ARBA00023098"/>
    </source>
</evidence>
<dbReference type="RefSeq" id="WP_022636878.1">
    <property type="nucleotide sequence ID" value="NZ_ASJR01000010.1"/>
</dbReference>
<keyword evidence="7" id="KW-0275">Fatty acid biosynthesis</keyword>
<comment type="similarity">
    <text evidence="1">Belongs to the acyl-ACP thioesterase family.</text>
</comment>
<dbReference type="EMBL" id="ASJR01000010">
    <property type="protein sequence ID" value="ERP31755.1"/>
    <property type="molecule type" value="Genomic_DNA"/>
</dbReference>
<proteinExistence type="inferred from homology"/>
<evidence type="ECO:0000259" key="8">
    <source>
        <dbReference type="Pfam" id="PF01643"/>
    </source>
</evidence>
<evidence type="ECO:0000256" key="5">
    <source>
        <dbReference type="ARBA" id="ARBA00022946"/>
    </source>
</evidence>
<reference evidence="10 11" key="1">
    <citation type="journal article" date="2013" name="Environ. Microbiol.">
        <title>Genome analysis of Chitinivibrio alkaliphilus gen. nov., sp. nov., a novel extremely haloalkaliphilic anaerobic chitinolytic bacterium from the candidate phylum Termite Group 3.</title>
        <authorList>
            <person name="Sorokin D.Y."/>
            <person name="Gumerov V.M."/>
            <person name="Rakitin A.L."/>
            <person name="Beletsky A.V."/>
            <person name="Damste J.S."/>
            <person name="Muyzer G."/>
            <person name="Mardanov A.V."/>
            <person name="Ravin N.V."/>
        </authorList>
    </citation>
    <scope>NUCLEOTIDE SEQUENCE [LARGE SCALE GENOMIC DNA]</scope>
    <source>
        <strain evidence="10 11">ACht1</strain>
    </source>
</reference>
<dbReference type="SUPFAM" id="SSF54637">
    <property type="entry name" value="Thioesterase/thiol ester dehydrase-isomerase"/>
    <property type="match status" value="2"/>
</dbReference>
<dbReference type="AlphaFoldDB" id="U7DBF3"/>
<keyword evidence="2" id="KW-0444">Lipid biosynthesis</keyword>
<name>U7DBF3_9BACT</name>
<accession>U7DBF3</accession>
<evidence type="ECO:0000256" key="1">
    <source>
        <dbReference type="ARBA" id="ARBA00006500"/>
    </source>
</evidence>
<evidence type="ECO:0000256" key="4">
    <source>
        <dbReference type="ARBA" id="ARBA00022832"/>
    </source>
</evidence>
<evidence type="ECO:0000313" key="11">
    <source>
        <dbReference type="Proteomes" id="UP000017148"/>
    </source>
</evidence>
<protein>
    <submittedName>
        <fullName evidence="10">Acyl-ACP thioesterase</fullName>
    </submittedName>
</protein>
<dbReference type="OrthoDB" id="9801517at2"/>
<evidence type="ECO:0000256" key="3">
    <source>
        <dbReference type="ARBA" id="ARBA00022801"/>
    </source>
</evidence>
<dbReference type="GO" id="GO:0000036">
    <property type="term" value="F:acyl carrier activity"/>
    <property type="evidence" value="ECO:0007669"/>
    <property type="project" value="TreeGrafter"/>
</dbReference>
<keyword evidence="3" id="KW-0378">Hydrolase</keyword>